<dbReference type="Proteomes" id="UP000825935">
    <property type="component" value="Chromosome 25"/>
</dbReference>
<organism evidence="4 5">
    <name type="scientific">Ceratopteris richardii</name>
    <name type="common">Triangle waterfern</name>
    <dbReference type="NCBI Taxonomy" id="49495"/>
    <lineage>
        <taxon>Eukaryota</taxon>
        <taxon>Viridiplantae</taxon>
        <taxon>Streptophyta</taxon>
        <taxon>Embryophyta</taxon>
        <taxon>Tracheophyta</taxon>
        <taxon>Polypodiopsida</taxon>
        <taxon>Polypodiidae</taxon>
        <taxon>Polypodiales</taxon>
        <taxon>Pteridineae</taxon>
        <taxon>Pteridaceae</taxon>
        <taxon>Parkerioideae</taxon>
        <taxon>Ceratopteris</taxon>
    </lineage>
</organism>
<protein>
    <recommendedName>
        <fullName evidence="3">SWIM-type domain-containing protein</fullName>
    </recommendedName>
</protein>
<gene>
    <name evidence="4" type="ORF">KP509_25G075900</name>
</gene>
<comment type="caution">
    <text evidence="4">The sequence shown here is derived from an EMBL/GenBank/DDBJ whole genome shotgun (WGS) entry which is preliminary data.</text>
</comment>
<evidence type="ECO:0000256" key="2">
    <source>
        <dbReference type="SAM" id="MobiDB-lite"/>
    </source>
</evidence>
<dbReference type="PANTHER" id="PTHR33977:SF1">
    <property type="entry name" value="ZINC ION BINDING PROTEIN"/>
    <property type="match status" value="1"/>
</dbReference>
<feature type="domain" description="SWIM-type" evidence="3">
    <location>
        <begin position="591"/>
        <end position="625"/>
    </location>
</feature>
<evidence type="ECO:0000313" key="5">
    <source>
        <dbReference type="Proteomes" id="UP000825935"/>
    </source>
</evidence>
<dbReference type="PANTHER" id="PTHR33977">
    <property type="entry name" value="ZINC ION BINDING PROTEIN"/>
    <property type="match status" value="1"/>
</dbReference>
<dbReference type="OrthoDB" id="1886636at2759"/>
<keyword evidence="1" id="KW-0863">Zinc-finger</keyword>
<reference evidence="4" key="1">
    <citation type="submission" date="2021-08" db="EMBL/GenBank/DDBJ databases">
        <title>WGS assembly of Ceratopteris richardii.</title>
        <authorList>
            <person name="Marchant D.B."/>
            <person name="Chen G."/>
            <person name="Jenkins J."/>
            <person name="Shu S."/>
            <person name="Leebens-Mack J."/>
            <person name="Grimwood J."/>
            <person name="Schmutz J."/>
            <person name="Soltis P."/>
            <person name="Soltis D."/>
            <person name="Chen Z.-H."/>
        </authorList>
    </citation>
    <scope>NUCLEOTIDE SEQUENCE</scope>
    <source>
        <strain evidence="4">Whitten #5841</strain>
        <tissue evidence="4">Leaf</tissue>
    </source>
</reference>
<name>A0A8T2RSL2_CERRI</name>
<evidence type="ECO:0000313" key="4">
    <source>
        <dbReference type="EMBL" id="KAH7299170.1"/>
    </source>
</evidence>
<evidence type="ECO:0000256" key="1">
    <source>
        <dbReference type="PROSITE-ProRule" id="PRU00325"/>
    </source>
</evidence>
<dbReference type="EMBL" id="CM035430">
    <property type="protein sequence ID" value="KAH7299170.1"/>
    <property type="molecule type" value="Genomic_DNA"/>
</dbReference>
<keyword evidence="1" id="KW-0479">Metal-binding</keyword>
<dbReference type="AlphaFoldDB" id="A0A8T2RSL2"/>
<keyword evidence="5" id="KW-1185">Reference proteome</keyword>
<proteinExistence type="predicted"/>
<accession>A0A8T2RSL2</accession>
<dbReference type="GO" id="GO:0008270">
    <property type="term" value="F:zinc ion binding"/>
    <property type="evidence" value="ECO:0007669"/>
    <property type="project" value="UniProtKB-KW"/>
</dbReference>
<dbReference type="PROSITE" id="PS50966">
    <property type="entry name" value="ZF_SWIM"/>
    <property type="match status" value="1"/>
</dbReference>
<keyword evidence="1" id="KW-0862">Zinc</keyword>
<feature type="region of interest" description="Disordered" evidence="2">
    <location>
        <begin position="104"/>
        <end position="124"/>
    </location>
</feature>
<evidence type="ECO:0000259" key="3">
    <source>
        <dbReference type="PROSITE" id="PS50966"/>
    </source>
</evidence>
<dbReference type="InterPro" id="IPR007527">
    <property type="entry name" value="Znf_SWIM"/>
</dbReference>
<dbReference type="OMA" id="RTSPMCI"/>
<sequence length="740" mass="85076">MELFDKDAEPVVQSPPPGKFSSMNVQWQYLRLSNSPYPVQQVCHIPYDRVTDFIRGESDNPEHPTTFRIYSSRRRRRHSKTTATTFRTYSEELTYWCVYGPDTKPRKHKKATSAETKRTRPRVTPSQFQKGCGCHFIVHRLVLLPDAARISYVHPHHTNNEDLVCHAVDLDRLRLGLGVVAPWLSLEIKRWVVAFISAGFTLQQVFDRHVRALHERRQRNLSYEISRDDFLTPKDVSNIAKHLACLRQEVDNEDALSVRLWCLLNKQDVFIYQEQRAEENVHFILGLQTDWQLELMLKLGHGRLIAMNSTLGPHNYKLCLNTIIVFDQHQNAIPVACIITSSAGPTFKQWLQELHKRVLSINSDWKPSAFVIDAAAVDVDVIRSVLNLPSVQLSLWRVRRCWLKHLIQKVKGWSVRAAMLNVLGQIMDITKRSGQGAMQRHRPLVNEFMTQFCDQEEFMAYFRDHWQKKIDMWVWAAQTSIHTNQEVNAALESFYCTLKQQFLKGKDNIQGRSIDWLFHILTTEVAPFFWYQHHARENNIRKPAALPEIEESSIARAFKIPDSDVQHSRNANFPGLGVAHVRSQSRKEVWYEVFNAQSGWACCTCDWAGKGNICKHQLKVTLIEGAPVSSMAPSSNGMADDNFPTNGTLQSELTILEQDAYHETHLPTLLLRENAHQAPCDGLEEDIQRLQQQTLQLAGGNFSLLQLLRDDMMRTQQILLEARSGPLDVIPQASTHFGTL</sequence>